<sequence>MSHAVSRLRAARLAAASKPFNARGSAPGRCERCRLYGPYCICGLRPRVATRVGVCLLMGDIEAIKPSNTGWLIADLVPDTWAFAWSRTVIDPALIALLNDPQWQPFVVFPGEFVEPSRVITELPPAAAADNGGTATRRPLFVLLDGTWSEARKMFNKSRYLDAFPVLSLHPDRVSNYRLRRSARDDHFCTAEVAAMCLQLAGEPLAAETLDAYLGVFTEHYLKGKQNRPVDPASDAHQRLAALNADRIAKA</sequence>
<dbReference type="Proteomes" id="UP000503162">
    <property type="component" value="Chromosome"/>
</dbReference>
<proteinExistence type="predicted"/>
<gene>
    <name evidence="6" type="ORF">G9Q37_02780</name>
</gene>
<evidence type="ECO:0000256" key="2">
    <source>
        <dbReference type="ARBA" id="ARBA00022679"/>
    </source>
</evidence>
<reference evidence="6 7" key="1">
    <citation type="submission" date="2020-03" db="EMBL/GenBank/DDBJ databases">
        <title>Hydrogenophaga sp. nov. isolated from cyanobacterial mat.</title>
        <authorList>
            <person name="Thorat V."/>
            <person name="Kirdat K."/>
            <person name="Tiwarekar B."/>
            <person name="Costa E.D."/>
            <person name="Yadav A."/>
        </authorList>
    </citation>
    <scope>NUCLEOTIDE SEQUENCE [LARGE SCALE GENOMIC DNA]</scope>
    <source>
        <strain evidence="6 7">BA0156</strain>
    </source>
</reference>
<evidence type="ECO:0000313" key="6">
    <source>
        <dbReference type="EMBL" id="QIM51133.1"/>
    </source>
</evidence>
<name>A0A6G8IDB9_9BURK</name>
<organism evidence="6 7">
    <name type="scientific">Hydrogenophaga crocea</name>
    <dbReference type="NCBI Taxonomy" id="2716225"/>
    <lineage>
        <taxon>Bacteria</taxon>
        <taxon>Pseudomonadati</taxon>
        <taxon>Pseudomonadota</taxon>
        <taxon>Betaproteobacteria</taxon>
        <taxon>Burkholderiales</taxon>
        <taxon>Comamonadaceae</taxon>
        <taxon>Hydrogenophaga</taxon>
    </lineage>
</organism>
<keyword evidence="3" id="KW-0949">S-adenosyl-L-methionine</keyword>
<keyword evidence="4" id="KW-0819">tRNA processing</keyword>
<accession>A0A6G8IDB9</accession>
<evidence type="ECO:0000256" key="3">
    <source>
        <dbReference type="ARBA" id="ARBA00022691"/>
    </source>
</evidence>
<dbReference type="InterPro" id="IPR039262">
    <property type="entry name" value="DTWD2/TAPT"/>
</dbReference>
<evidence type="ECO:0000313" key="7">
    <source>
        <dbReference type="Proteomes" id="UP000503162"/>
    </source>
</evidence>
<evidence type="ECO:0000256" key="1">
    <source>
        <dbReference type="ARBA" id="ARBA00012386"/>
    </source>
</evidence>
<dbReference type="SMART" id="SM01144">
    <property type="entry name" value="DTW"/>
    <property type="match status" value="1"/>
</dbReference>
<evidence type="ECO:0000259" key="5">
    <source>
        <dbReference type="SMART" id="SM01144"/>
    </source>
</evidence>
<dbReference type="RefSeq" id="WP_166224243.1">
    <property type="nucleotide sequence ID" value="NZ_CP049989.1"/>
</dbReference>
<dbReference type="EC" id="2.5.1.25" evidence="1"/>
<evidence type="ECO:0000256" key="4">
    <source>
        <dbReference type="ARBA" id="ARBA00022694"/>
    </source>
</evidence>
<dbReference type="KEGG" id="hcz:G9Q37_02780"/>
<dbReference type="InterPro" id="IPR005636">
    <property type="entry name" value="DTW"/>
</dbReference>
<dbReference type="GO" id="GO:0016432">
    <property type="term" value="F:tRNA-uridine aminocarboxypropyltransferase activity"/>
    <property type="evidence" value="ECO:0007669"/>
    <property type="project" value="UniProtKB-EC"/>
</dbReference>
<dbReference type="GO" id="GO:0008033">
    <property type="term" value="P:tRNA processing"/>
    <property type="evidence" value="ECO:0007669"/>
    <property type="project" value="UniProtKB-KW"/>
</dbReference>
<keyword evidence="7" id="KW-1185">Reference proteome</keyword>
<dbReference type="Pfam" id="PF03942">
    <property type="entry name" value="DTW"/>
    <property type="match status" value="1"/>
</dbReference>
<protein>
    <recommendedName>
        <fullName evidence="1">tRNA-uridine aminocarboxypropyltransferase</fullName>
        <ecNumber evidence="1">2.5.1.25</ecNumber>
    </recommendedName>
</protein>
<keyword evidence="2" id="KW-0808">Transferase</keyword>
<dbReference type="EMBL" id="CP049989">
    <property type="protein sequence ID" value="QIM51133.1"/>
    <property type="molecule type" value="Genomic_DNA"/>
</dbReference>
<dbReference type="PANTHER" id="PTHR21392">
    <property type="entry name" value="TRNA-URIDINE AMINOCARBOXYPROPYLTRANSFERASE 2"/>
    <property type="match status" value="1"/>
</dbReference>
<dbReference type="AlphaFoldDB" id="A0A6G8IDB9"/>
<dbReference type="PANTHER" id="PTHR21392:SF1">
    <property type="entry name" value="TRNA-URIDINE AMINOCARBOXYPROPYLTRANSFERASE"/>
    <property type="match status" value="1"/>
</dbReference>
<feature type="domain" description="DTW" evidence="5">
    <location>
        <begin position="26"/>
        <end position="226"/>
    </location>
</feature>